<dbReference type="Pfam" id="PF16924">
    <property type="entry name" value="DpaA_N"/>
    <property type="match status" value="1"/>
</dbReference>
<reference evidence="2 3" key="1">
    <citation type="submission" date="2019-11" db="EMBL/GenBank/DDBJ databases">
        <title>Draft genome sequences of five Paenibacillus species of dairy origin.</title>
        <authorList>
            <person name="Olajide A.M."/>
            <person name="Chen S."/>
            <person name="Lapointe G."/>
        </authorList>
    </citation>
    <scope>NUCLEOTIDE SEQUENCE [LARGE SCALE GENOMIC DNA]</scope>
    <source>
        <strain evidence="2 3">12CR55</strain>
    </source>
</reference>
<dbReference type="SUPFAM" id="SSF51735">
    <property type="entry name" value="NAD(P)-binding Rossmann-fold domains"/>
    <property type="match status" value="1"/>
</dbReference>
<evidence type="ECO:0000259" key="1">
    <source>
        <dbReference type="Pfam" id="PF16924"/>
    </source>
</evidence>
<sequence length="299" mass="32332">MLTGLTIVFIGGDARQIQIINKCTELDATVKVVGFEQWEPPLSGVSHEKLSPGLLMRADAIVFPVIGCNDQGVVDSPFANDEVVLTKDMFEEIREETVVYTGMAKSLLKRMAAEFSFKLIELLERDDVAIFNSIPTAEGAIMMAIQHTDITIHGSTCIVLGIGRTGFTLAQTLQGLGATVKVGVRREDQAARAVQMGWKPFVATDLKAYTGEIDLIFNTIPTMIVTAQIISKLPRNVVIIDLASAPGGTDFRFAEKRGIKALLAPGLPGIVAPKTAGIIMANTICQSISEEFHLRGDEM</sequence>
<evidence type="ECO:0000313" key="3">
    <source>
        <dbReference type="Proteomes" id="UP000447876"/>
    </source>
</evidence>
<dbReference type="AlphaFoldDB" id="A0A7X3CNX1"/>
<dbReference type="InterPro" id="IPR031629">
    <property type="entry name" value="DpaA_N"/>
</dbReference>
<dbReference type="EMBL" id="WNZW01000003">
    <property type="protein sequence ID" value="MUG45612.1"/>
    <property type="molecule type" value="Genomic_DNA"/>
</dbReference>
<gene>
    <name evidence="2" type="primary">dpsA</name>
    <name evidence="2" type="ORF">GNP95_11495</name>
</gene>
<dbReference type="NCBIfam" id="NF006162">
    <property type="entry name" value="PRK08306.1"/>
    <property type="match status" value="1"/>
</dbReference>
<dbReference type="Gene3D" id="3.40.50.720">
    <property type="entry name" value="NAD(P)-binding Rossmann-like Domain"/>
    <property type="match status" value="2"/>
</dbReference>
<protein>
    <submittedName>
        <fullName evidence="2">Dipicolinate synthase subunit DpsA</fullName>
    </submittedName>
</protein>
<feature type="domain" description="Dipicolinate synthase subunit A N-terminal" evidence="1">
    <location>
        <begin position="7"/>
        <end position="122"/>
    </location>
</feature>
<dbReference type="InterPro" id="IPR014215">
    <property type="entry name" value="Dipicolinic_acid_synth_A"/>
</dbReference>
<evidence type="ECO:0000313" key="2">
    <source>
        <dbReference type="EMBL" id="MUG45612.1"/>
    </source>
</evidence>
<dbReference type="OrthoDB" id="8840764at2"/>
<accession>A0A7X3CNX1</accession>
<dbReference type="InterPro" id="IPR036291">
    <property type="entry name" value="NAD(P)-bd_dom_sf"/>
</dbReference>
<dbReference type="Proteomes" id="UP000447876">
    <property type="component" value="Unassembled WGS sequence"/>
</dbReference>
<comment type="caution">
    <text evidence="2">The sequence shown here is derived from an EMBL/GenBank/DDBJ whole genome shotgun (WGS) entry which is preliminary data.</text>
</comment>
<dbReference type="NCBIfam" id="TIGR02853">
    <property type="entry name" value="spore_dpaA"/>
    <property type="match status" value="1"/>
</dbReference>
<dbReference type="RefSeq" id="WP_155611016.1">
    <property type="nucleotide sequence ID" value="NZ_WNZW01000003.1"/>
</dbReference>
<proteinExistence type="predicted"/>
<organism evidence="2 3">
    <name type="scientific">Paenibacillus woosongensis</name>
    <dbReference type="NCBI Taxonomy" id="307580"/>
    <lineage>
        <taxon>Bacteria</taxon>
        <taxon>Bacillati</taxon>
        <taxon>Bacillota</taxon>
        <taxon>Bacilli</taxon>
        <taxon>Bacillales</taxon>
        <taxon>Paenibacillaceae</taxon>
        <taxon>Paenibacillus</taxon>
    </lineage>
</organism>
<name>A0A7X3CNX1_9BACL</name>